<dbReference type="GO" id="GO:0043139">
    <property type="term" value="F:5'-3' DNA helicase activity"/>
    <property type="evidence" value="ECO:0007669"/>
    <property type="project" value="TreeGrafter"/>
</dbReference>
<comment type="caution">
    <text evidence="2">The sequence shown here is derived from an EMBL/GenBank/DDBJ whole genome shotgun (WGS) entry which is preliminary data.</text>
</comment>
<reference evidence="2" key="1">
    <citation type="journal article" date="2014" name="Front. Microbiol.">
        <title>High frequency of phylogenetically diverse reductive dehalogenase-homologous genes in deep subseafloor sedimentary metagenomes.</title>
        <authorList>
            <person name="Kawai M."/>
            <person name="Futagami T."/>
            <person name="Toyoda A."/>
            <person name="Takaki Y."/>
            <person name="Nishi S."/>
            <person name="Hori S."/>
            <person name="Arai W."/>
            <person name="Tsubouchi T."/>
            <person name="Morono Y."/>
            <person name="Uchiyama I."/>
            <person name="Ito T."/>
            <person name="Fujiyama A."/>
            <person name="Inagaki F."/>
            <person name="Takami H."/>
        </authorList>
    </citation>
    <scope>NUCLEOTIDE SEQUENCE</scope>
    <source>
        <strain evidence="2">Expedition CK06-06</strain>
    </source>
</reference>
<dbReference type="AlphaFoldDB" id="X1EL96"/>
<gene>
    <name evidence="2" type="ORF">S03H2_12975</name>
</gene>
<dbReference type="SUPFAM" id="SSF52540">
    <property type="entry name" value="P-loop containing nucleoside triphosphate hydrolases"/>
    <property type="match status" value="2"/>
</dbReference>
<proteinExistence type="predicted"/>
<dbReference type="PANTHER" id="PTHR43788:SF8">
    <property type="entry name" value="DNA-BINDING PROTEIN SMUBP-2"/>
    <property type="match status" value="1"/>
</dbReference>
<sequence>MENTQDTVDNEFKKRYPIKSSNRYISDNPLNLNVSQKKILLALNNPKNRIIVVDGPPGTGKSHTIAAISYWANQEGKSVVITSHKKQALDVIDRMLTDKFRDLHPKAKPSIIRLSKNGKSINSLENSLQNAVINAAGDRANNYNKHAAEKDEEELKRTVVGKVETQLSSSNEYRENIYNLFEFEQIQNSLVGSGEFSEDDFTLPKIDNSEIIDLEKLQDFAEDASIDNFKDISLTAFRFLLNRRKDIPKFLNACEEINLYPSKDFEFETTLTEIPESFVDLMETSVKSLKRDIPIAALQSGDIPGAFFKKLFRKFPDKKGLEQLIKSLRSLKHARIVEEIARLKNVPVSELTLDMAFNGISALRTAISLKKHQDIIDEYREISENKGKSISEVYDNLDGVKDALQKVDAELFNSIARLFKNYGPILTKLQITNKKLST</sequence>
<evidence type="ECO:0000313" key="2">
    <source>
        <dbReference type="EMBL" id="GAH34111.1"/>
    </source>
</evidence>
<accession>X1EL96</accession>
<evidence type="ECO:0000259" key="1">
    <source>
        <dbReference type="Pfam" id="PF13086"/>
    </source>
</evidence>
<dbReference type="Pfam" id="PF13086">
    <property type="entry name" value="AAA_11"/>
    <property type="match status" value="1"/>
</dbReference>
<dbReference type="Gene3D" id="3.40.50.300">
    <property type="entry name" value="P-loop containing nucleotide triphosphate hydrolases"/>
    <property type="match status" value="1"/>
</dbReference>
<dbReference type="InterPro" id="IPR027417">
    <property type="entry name" value="P-loop_NTPase"/>
</dbReference>
<dbReference type="InterPro" id="IPR050534">
    <property type="entry name" value="Coronavir_polyprotein_1ab"/>
</dbReference>
<organism evidence="2">
    <name type="scientific">marine sediment metagenome</name>
    <dbReference type="NCBI Taxonomy" id="412755"/>
    <lineage>
        <taxon>unclassified sequences</taxon>
        <taxon>metagenomes</taxon>
        <taxon>ecological metagenomes</taxon>
    </lineage>
</organism>
<protein>
    <recommendedName>
        <fullName evidence="1">DNA2/NAM7 helicase helicase domain-containing protein</fullName>
    </recommendedName>
</protein>
<dbReference type="EMBL" id="BARU01006593">
    <property type="protein sequence ID" value="GAH34111.1"/>
    <property type="molecule type" value="Genomic_DNA"/>
</dbReference>
<feature type="non-terminal residue" evidence="2">
    <location>
        <position position="438"/>
    </location>
</feature>
<dbReference type="InterPro" id="IPR041677">
    <property type="entry name" value="DNA2/NAM7_AAA_11"/>
</dbReference>
<dbReference type="PANTHER" id="PTHR43788">
    <property type="entry name" value="DNA2/NAM7 HELICASE FAMILY MEMBER"/>
    <property type="match status" value="1"/>
</dbReference>
<feature type="domain" description="DNA2/NAM7 helicase helicase" evidence="1">
    <location>
        <begin position="32"/>
        <end position="165"/>
    </location>
</feature>
<name>X1EL96_9ZZZZ</name>